<feature type="region of interest" description="Disordered" evidence="2">
    <location>
        <begin position="1062"/>
        <end position="1200"/>
    </location>
</feature>
<keyword evidence="6" id="KW-1185">Reference proteome</keyword>
<dbReference type="InterPro" id="IPR016024">
    <property type="entry name" value="ARM-type_fold"/>
</dbReference>
<accession>A0ABQ7BX66</accession>
<dbReference type="Pfam" id="PF25772">
    <property type="entry name" value="HEAT_RRP12_N"/>
    <property type="match status" value="1"/>
</dbReference>
<feature type="compositionally biased region" description="Basic and acidic residues" evidence="2">
    <location>
        <begin position="1131"/>
        <end position="1140"/>
    </location>
</feature>
<comment type="similarity">
    <text evidence="1">Belongs to the RRP12 family.</text>
</comment>
<comment type="caution">
    <text evidence="5">The sequence shown here is derived from an EMBL/GenBank/DDBJ whole genome shotgun (WGS) entry which is preliminary data.</text>
</comment>
<protein>
    <recommendedName>
        <fullName evidence="7">Ribosomal RNA-processing protein 12-like conserved domain-containing protein</fullName>
    </recommendedName>
</protein>
<dbReference type="InterPro" id="IPR012978">
    <property type="entry name" value="HEAT_RRP12"/>
</dbReference>
<proteinExistence type="inferred from homology"/>
<evidence type="ECO:0000256" key="1">
    <source>
        <dbReference type="ARBA" id="ARBA00007690"/>
    </source>
</evidence>
<dbReference type="Pfam" id="PF08161">
    <property type="entry name" value="RRP12_HEAT"/>
    <property type="match status" value="1"/>
</dbReference>
<feature type="non-terminal residue" evidence="5">
    <location>
        <position position="1"/>
    </location>
</feature>
<dbReference type="Gene3D" id="1.25.10.10">
    <property type="entry name" value="Leucine-rich Repeat Variant"/>
    <property type="match status" value="1"/>
</dbReference>
<dbReference type="PANTHER" id="PTHR48445">
    <property type="entry name" value="OS02G0782100 PROTEIN"/>
    <property type="match status" value="1"/>
</dbReference>
<evidence type="ECO:0000256" key="2">
    <source>
        <dbReference type="SAM" id="MobiDB-lite"/>
    </source>
</evidence>
<gene>
    <name evidence="5" type="ORF">DY000_02001809</name>
</gene>
<evidence type="ECO:0000259" key="4">
    <source>
        <dbReference type="Pfam" id="PF25772"/>
    </source>
</evidence>
<dbReference type="Proteomes" id="UP000266723">
    <property type="component" value="Unassembled WGS sequence"/>
</dbReference>
<dbReference type="EMBL" id="QGKV02000832">
    <property type="protein sequence ID" value="KAF3543643.1"/>
    <property type="molecule type" value="Genomic_DNA"/>
</dbReference>
<dbReference type="SUPFAM" id="SSF48371">
    <property type="entry name" value="ARM repeat"/>
    <property type="match status" value="1"/>
</dbReference>
<feature type="domain" description="RRP12 N-terminal HEAT" evidence="4">
    <location>
        <begin position="31"/>
        <end position="298"/>
    </location>
</feature>
<sequence>SRKLLTLGSRQNLVMEPLCLDVETNMYLPHSEPDLPVSQDFGEFMLSRLSQSKRPDHKHLSAVIEELSKTLAEGNHSQTPVAYFAATCSSLDSLLSSDGEPPLDVVQPHVVILSLVFPKVSAGVLKRNGLALRLVLSVLRLRSATPECLVSALKCLVHLLTTVESMTGSEVSESYSILLNFVTHSDGKVRKLASSCLRDVLVKSSGTKAWQSLSGTIAELFQKYLDLAHRSEAPSAEGAQQVLYILSALKECLALMSKKHIATVIDGFKILLITRDAFIARPVIDSLNALCLNPTSEVPVEALVEVLYHAAVLFSAPEASADAMTSTARLLKVGMMRAFNLNRDICVVKLPGVFNGLKDIIASEHEEAIFAATDALKSLINSCIDESLIRESVNGIRNSNLEARKASPTVIEKLCATVESLLDYKYHAAWDMAFQVVSTIGDSSYAVGYNTKVATSYIFRTVCLTDVIFVGVLQLHECVGSALGAMGPETFLNIVRLNLEASDLSEVNVWLFPILKQYTVGGRLSFFTEYISRMIETMSQKAQQLKLQGLTSASRSVDSLVYSLWAMLPSFCNYPVDTAESFADLGRILCGALQSQAETRGIICASLNILIQQNKEVVEGKEVPVSDASPAMVRASGRYNSDIAAANLKVLRSCAPKLLDVLSRIFHESSKDDGGSLQSAIGNLASIAEKKTVSKLLFKTLRELLEATKTAIAQDESSASGMDVDNTADKNSSSNLRARLFDLLVSLLPGLDGQEVDTVFSSLKPAMQDPKGKIQKKAYKVLSVILKSSDGFVSKHLEELLELMHNICHVSAKRHKLDCLYFLLAHASKTDDLKARKDIVSSFLPEVILALKEVNKKTRSRAYDVLVQIGHAYADEENGGDNEKLHGYFNLVVGCLAGEKPQMISAAVKGVARLTYEFSDLIASAYNLLPSTFLLLQRRNKEITKANLGLLKVLVAKSPVEGLHANLKSMVEGLLKWPEGTKNLFKAKVRLLLEMLIKKCGTEAVKSVMPEEHMKLLTNIRKVKERKEKKYAAASEMSRSQHSKETSSKVSRWNDTKIFSDFDDEDEDSDGDYMDGETHGRSKASSFLKSKASALRSKKSQRQSHLEVNESDDEPLDLMDRYKTRSALRSSELRNKRKADSDEEAEFDEEGRLIIQEGGRGKRKEISDPDSDAKSSKGSRFSANTSKKNQKRMKTSESGYAYTGKEYASKKASGDLKRKDKLEPYAYWPLDRKMMSRRPDQRAVAVRGMSSVVKLTKRLEGKSSAEALAATKFQKFKRSGQKKSAGKKKSK</sequence>
<feature type="compositionally biased region" description="Basic and acidic residues" evidence="2">
    <location>
        <begin position="1164"/>
        <end position="1175"/>
    </location>
</feature>
<reference evidence="5 6" key="1">
    <citation type="journal article" date="2020" name="BMC Genomics">
        <title>Intraspecific diversification of the crop wild relative Brassica cretica Lam. using demographic model selection.</title>
        <authorList>
            <person name="Kioukis A."/>
            <person name="Michalopoulou V.A."/>
            <person name="Briers L."/>
            <person name="Pirintsos S."/>
            <person name="Studholme D.J."/>
            <person name="Pavlidis P."/>
            <person name="Sarris P.F."/>
        </authorList>
    </citation>
    <scope>NUCLEOTIDE SEQUENCE [LARGE SCALE GENOMIC DNA]</scope>
    <source>
        <strain evidence="6">cv. PFS-1207/04</strain>
    </source>
</reference>
<organism evidence="5 6">
    <name type="scientific">Brassica cretica</name>
    <name type="common">Mustard</name>
    <dbReference type="NCBI Taxonomy" id="69181"/>
    <lineage>
        <taxon>Eukaryota</taxon>
        <taxon>Viridiplantae</taxon>
        <taxon>Streptophyta</taxon>
        <taxon>Embryophyta</taxon>
        <taxon>Tracheophyta</taxon>
        <taxon>Spermatophyta</taxon>
        <taxon>Magnoliopsida</taxon>
        <taxon>eudicotyledons</taxon>
        <taxon>Gunneridae</taxon>
        <taxon>Pentapetalae</taxon>
        <taxon>rosids</taxon>
        <taxon>malvids</taxon>
        <taxon>Brassicales</taxon>
        <taxon>Brassicaceae</taxon>
        <taxon>Brassiceae</taxon>
        <taxon>Brassica</taxon>
    </lineage>
</organism>
<feature type="compositionally biased region" description="Low complexity" evidence="2">
    <location>
        <begin position="1083"/>
        <end position="1095"/>
    </location>
</feature>
<evidence type="ECO:0000259" key="3">
    <source>
        <dbReference type="Pfam" id="PF08161"/>
    </source>
</evidence>
<feature type="domain" description="RRP12 HEAT" evidence="3">
    <location>
        <begin position="363"/>
        <end position="668"/>
    </location>
</feature>
<dbReference type="InterPro" id="IPR011989">
    <property type="entry name" value="ARM-like"/>
</dbReference>
<feature type="compositionally biased region" description="Polar residues" evidence="2">
    <location>
        <begin position="1176"/>
        <end position="1187"/>
    </location>
</feature>
<feature type="compositionally biased region" description="Acidic residues" evidence="2">
    <location>
        <begin position="1062"/>
        <end position="1075"/>
    </location>
</feature>
<dbReference type="InterPro" id="IPR057860">
    <property type="entry name" value="HEAT_RRP12_N"/>
</dbReference>
<evidence type="ECO:0000313" key="6">
    <source>
        <dbReference type="Proteomes" id="UP000266723"/>
    </source>
</evidence>
<evidence type="ECO:0000313" key="5">
    <source>
        <dbReference type="EMBL" id="KAF3543643.1"/>
    </source>
</evidence>
<evidence type="ECO:0008006" key="7">
    <source>
        <dbReference type="Google" id="ProtNLM"/>
    </source>
</evidence>
<feature type="region of interest" description="Disordered" evidence="2">
    <location>
        <begin position="1028"/>
        <end position="1050"/>
    </location>
</feature>
<name>A0ABQ7BX66_BRACR</name>
<dbReference type="PANTHER" id="PTHR48445:SF1">
    <property type="entry name" value="OS02G0782100 PROTEIN"/>
    <property type="match status" value="1"/>
</dbReference>